<proteinExistence type="predicted"/>
<dbReference type="Proteomes" id="UP000192578">
    <property type="component" value="Unassembled WGS sequence"/>
</dbReference>
<protein>
    <submittedName>
        <fullName evidence="1">Uncharacterized protein</fullName>
    </submittedName>
</protein>
<keyword evidence="2" id="KW-1185">Reference proteome</keyword>
<gene>
    <name evidence="1" type="ORF">BV898_19537</name>
</gene>
<sequence>MMAKKISSINPLITSATNKIIFLSPNPHKEHGIYDAEVCADRRATIKNVTFAGFYLTSLQLIRGCDQLMPCPEYSFLRCSAVAEFSTFFDFDFKSFMQMRTDKQHNFTVSGEEMWELADDVGRRGGVCNLPLAEHFILRFARKLTSPPADWDDVMRCAMERRGIEAAMTWRWLTRKACQMLCPPK</sequence>
<organism evidence="1 2">
    <name type="scientific">Hypsibius exemplaris</name>
    <name type="common">Freshwater tardigrade</name>
    <dbReference type="NCBI Taxonomy" id="2072580"/>
    <lineage>
        <taxon>Eukaryota</taxon>
        <taxon>Metazoa</taxon>
        <taxon>Ecdysozoa</taxon>
        <taxon>Tardigrada</taxon>
        <taxon>Eutardigrada</taxon>
        <taxon>Parachela</taxon>
        <taxon>Hypsibioidea</taxon>
        <taxon>Hypsibiidae</taxon>
        <taxon>Hypsibius</taxon>
    </lineage>
</organism>
<evidence type="ECO:0000313" key="1">
    <source>
        <dbReference type="EMBL" id="OWA55150.1"/>
    </source>
</evidence>
<dbReference type="AlphaFoldDB" id="A0A9X6NJF1"/>
<accession>A0A9X6NJF1</accession>
<dbReference type="EMBL" id="MTYJ01000558">
    <property type="protein sequence ID" value="OWA55150.1"/>
    <property type="molecule type" value="Genomic_DNA"/>
</dbReference>
<reference evidence="2" key="1">
    <citation type="submission" date="2017-01" db="EMBL/GenBank/DDBJ databases">
        <title>Comparative genomics of anhydrobiosis in the tardigrade Hypsibius dujardini.</title>
        <authorList>
            <person name="Yoshida Y."/>
            <person name="Koutsovoulos G."/>
            <person name="Laetsch D."/>
            <person name="Stevens L."/>
            <person name="Kumar S."/>
            <person name="Horikawa D."/>
            <person name="Ishino K."/>
            <person name="Komine S."/>
            <person name="Tomita M."/>
            <person name="Blaxter M."/>
            <person name="Arakawa K."/>
        </authorList>
    </citation>
    <scope>NUCLEOTIDE SEQUENCE [LARGE SCALE GENOMIC DNA]</scope>
    <source>
        <strain evidence="2">Z151</strain>
    </source>
</reference>
<evidence type="ECO:0000313" key="2">
    <source>
        <dbReference type="Proteomes" id="UP000192578"/>
    </source>
</evidence>
<comment type="caution">
    <text evidence="1">The sequence shown here is derived from an EMBL/GenBank/DDBJ whole genome shotgun (WGS) entry which is preliminary data.</text>
</comment>
<name>A0A9X6NJF1_HYPEX</name>